<dbReference type="Pfam" id="PF12850">
    <property type="entry name" value="Metallophos_2"/>
    <property type="match status" value="1"/>
</dbReference>
<feature type="region of interest" description="Disordered" evidence="2">
    <location>
        <begin position="1"/>
        <end position="20"/>
    </location>
</feature>
<evidence type="ECO:0000259" key="3">
    <source>
        <dbReference type="Pfam" id="PF12850"/>
    </source>
</evidence>
<dbReference type="Proteomes" id="UP001157440">
    <property type="component" value="Unassembled WGS sequence"/>
</dbReference>
<evidence type="ECO:0000256" key="2">
    <source>
        <dbReference type="SAM" id="MobiDB-lite"/>
    </source>
</evidence>
<keyword evidence="5" id="KW-1185">Reference proteome</keyword>
<accession>A0AA37WRL5</accession>
<comment type="caution">
    <text evidence="4">The sequence shown here is derived from an EMBL/GenBank/DDBJ whole genome shotgun (WGS) entry which is preliminary data.</text>
</comment>
<proteinExistence type="inferred from homology"/>
<reference evidence="5" key="1">
    <citation type="journal article" date="2019" name="Int. J. Syst. Evol. Microbiol.">
        <title>The Global Catalogue of Microorganisms (GCM) 10K type strain sequencing project: providing services to taxonomists for standard genome sequencing and annotation.</title>
        <authorList>
            <consortium name="The Broad Institute Genomics Platform"/>
            <consortium name="The Broad Institute Genome Sequencing Center for Infectious Disease"/>
            <person name="Wu L."/>
            <person name="Ma J."/>
        </authorList>
    </citation>
    <scope>NUCLEOTIDE SEQUENCE [LARGE SCALE GENOMIC DNA]</scope>
    <source>
        <strain evidence="5">NBRC 103632</strain>
    </source>
</reference>
<gene>
    <name evidence="4" type="ORF">GCM10007890_33630</name>
</gene>
<name>A0AA37WRL5_9HYPH</name>
<protein>
    <recommendedName>
        <fullName evidence="3">Calcineurin-like phosphoesterase domain-containing protein</fullName>
    </recommendedName>
</protein>
<dbReference type="Gene3D" id="3.60.21.10">
    <property type="match status" value="1"/>
</dbReference>
<feature type="domain" description="Calcineurin-like phosphoesterase" evidence="3">
    <location>
        <begin position="42"/>
        <end position="174"/>
    </location>
</feature>
<comment type="similarity">
    <text evidence="1">Belongs to the metallophosphoesterase superfamily. YfcE family.</text>
</comment>
<dbReference type="AlphaFoldDB" id="A0AA37WRL5"/>
<sequence length="217" mass="23908">MTIPPATEASPDVPETRGRAALPDIPEDLSARAGLLPMEASMAIFFTADTHFGHGGILHACKRPFASIGEHDELVAEAWNATVRPGDTVYHLGDFALSRDAAAIERAFRRLNGRKILIVGNHDRRGRRLPWAEQHEGIREISVEGRHLVLCHYPLRSWARAFRGSLHLFGHTHGRLPGTTQSCDVGVDVWGYRPVSLSAVIDAMALSDTRPEELRTA</sequence>
<dbReference type="InterPro" id="IPR029052">
    <property type="entry name" value="Metallo-depent_PP-like"/>
</dbReference>
<organism evidence="4 5">
    <name type="scientific">Methylobacterium tardum</name>
    <dbReference type="NCBI Taxonomy" id="374432"/>
    <lineage>
        <taxon>Bacteria</taxon>
        <taxon>Pseudomonadati</taxon>
        <taxon>Pseudomonadota</taxon>
        <taxon>Alphaproteobacteria</taxon>
        <taxon>Hyphomicrobiales</taxon>
        <taxon>Methylobacteriaceae</taxon>
        <taxon>Methylobacterium</taxon>
    </lineage>
</organism>
<evidence type="ECO:0000313" key="4">
    <source>
        <dbReference type="EMBL" id="GLS71350.1"/>
    </source>
</evidence>
<evidence type="ECO:0000256" key="1">
    <source>
        <dbReference type="ARBA" id="ARBA00008950"/>
    </source>
</evidence>
<dbReference type="InterPro" id="IPR024654">
    <property type="entry name" value="Calcineurin-like_PHP_lpxH"/>
</dbReference>
<evidence type="ECO:0000313" key="5">
    <source>
        <dbReference type="Proteomes" id="UP001157440"/>
    </source>
</evidence>
<dbReference type="EMBL" id="BSPL01000017">
    <property type="protein sequence ID" value="GLS71350.1"/>
    <property type="molecule type" value="Genomic_DNA"/>
</dbReference>
<dbReference type="SUPFAM" id="SSF56300">
    <property type="entry name" value="Metallo-dependent phosphatases"/>
    <property type="match status" value="1"/>
</dbReference>